<organism evidence="1 2">
    <name type="scientific">Zosterops borbonicus</name>
    <dbReference type="NCBI Taxonomy" id="364589"/>
    <lineage>
        <taxon>Eukaryota</taxon>
        <taxon>Metazoa</taxon>
        <taxon>Chordata</taxon>
        <taxon>Craniata</taxon>
        <taxon>Vertebrata</taxon>
        <taxon>Euteleostomi</taxon>
        <taxon>Archelosauria</taxon>
        <taxon>Archosauria</taxon>
        <taxon>Dinosauria</taxon>
        <taxon>Saurischia</taxon>
        <taxon>Theropoda</taxon>
        <taxon>Coelurosauria</taxon>
        <taxon>Aves</taxon>
        <taxon>Neognathae</taxon>
        <taxon>Neoaves</taxon>
        <taxon>Telluraves</taxon>
        <taxon>Australaves</taxon>
        <taxon>Passeriformes</taxon>
        <taxon>Sylvioidea</taxon>
        <taxon>Zosteropidae</taxon>
        <taxon>Zosterops</taxon>
    </lineage>
</organism>
<proteinExistence type="predicted"/>
<protein>
    <recommendedName>
        <fullName evidence="3">Integrase zinc-binding domain-containing protein</fullName>
    </recommendedName>
</protein>
<evidence type="ECO:0000313" key="1">
    <source>
        <dbReference type="EMBL" id="TRZ05730.1"/>
    </source>
</evidence>
<comment type="caution">
    <text evidence="1">The sequence shown here is derived from an EMBL/GenBank/DDBJ whole genome shotgun (WGS) entry which is preliminary data.</text>
</comment>
<reference evidence="1" key="1">
    <citation type="submission" date="2019-04" db="EMBL/GenBank/DDBJ databases">
        <title>Genome assembly of Zosterops borbonicus 15179.</title>
        <authorList>
            <person name="Leroy T."/>
            <person name="Anselmetti Y."/>
            <person name="Tilak M.-K."/>
            <person name="Nabholz B."/>
        </authorList>
    </citation>
    <scope>NUCLEOTIDE SEQUENCE</scope>
    <source>
        <strain evidence="1">HGM_15179</strain>
        <tissue evidence="1">Muscle</tissue>
    </source>
</reference>
<sequence>MYHDAIKDIPARVERLTMKVRHVDAHVPKSRANEEHHNNEQVDKGAKVKVSQVDLAWQHKGELFLACWAHDASGHQGRDATYPWARDRGGDITMDSISQVIHNCETCAAIKQAKRVKPLWYGGRWLKYRSLPPDSECYRTQRELFRLHISAAKILQPLLPALGPPILSASQALYG</sequence>
<evidence type="ECO:0008006" key="3">
    <source>
        <dbReference type="Google" id="ProtNLM"/>
    </source>
</evidence>
<name>A0A8K1D4K3_9PASS</name>
<gene>
    <name evidence="1" type="ORF">HGM15179_021377</name>
</gene>
<dbReference type="EMBL" id="SWJQ01003544">
    <property type="protein sequence ID" value="TRZ05730.1"/>
    <property type="molecule type" value="Genomic_DNA"/>
</dbReference>
<dbReference type="Proteomes" id="UP000796761">
    <property type="component" value="Unassembled WGS sequence"/>
</dbReference>
<keyword evidence="2" id="KW-1185">Reference proteome</keyword>
<accession>A0A8K1D4K3</accession>
<evidence type="ECO:0000313" key="2">
    <source>
        <dbReference type="Proteomes" id="UP000796761"/>
    </source>
</evidence>
<dbReference type="OrthoDB" id="9220176at2759"/>
<dbReference type="AlphaFoldDB" id="A0A8K1D4K3"/>